<organism evidence="2 3">
    <name type="scientific">Dorcoceras hygrometricum</name>
    <dbReference type="NCBI Taxonomy" id="472368"/>
    <lineage>
        <taxon>Eukaryota</taxon>
        <taxon>Viridiplantae</taxon>
        <taxon>Streptophyta</taxon>
        <taxon>Embryophyta</taxon>
        <taxon>Tracheophyta</taxon>
        <taxon>Spermatophyta</taxon>
        <taxon>Magnoliopsida</taxon>
        <taxon>eudicotyledons</taxon>
        <taxon>Gunneridae</taxon>
        <taxon>Pentapetalae</taxon>
        <taxon>asterids</taxon>
        <taxon>lamiids</taxon>
        <taxon>Lamiales</taxon>
        <taxon>Gesneriaceae</taxon>
        <taxon>Didymocarpoideae</taxon>
        <taxon>Trichosporeae</taxon>
        <taxon>Loxocarpinae</taxon>
        <taxon>Dorcoceras</taxon>
    </lineage>
</organism>
<proteinExistence type="predicted"/>
<evidence type="ECO:0000256" key="1">
    <source>
        <dbReference type="SAM" id="MobiDB-lite"/>
    </source>
</evidence>
<keyword evidence="3" id="KW-1185">Reference proteome</keyword>
<accession>A0A2Z7C244</accession>
<dbReference type="Proteomes" id="UP000250235">
    <property type="component" value="Unassembled WGS sequence"/>
</dbReference>
<gene>
    <name evidence="2" type="ORF">F511_04978</name>
</gene>
<sequence>MHAPPPTRDSAPFPTPVLSAPATMAGDPSAGPPPGTADPNLTDIGSNHGRTRDNGSREVGTPAMPHDAPPSTSTTKPGSLDHLATLLPQLGPTMSLLGTSRTEPQPLKITPTEASREGIKAC</sequence>
<dbReference type="EMBL" id="KV001782">
    <property type="protein sequence ID" value="KZV38607.1"/>
    <property type="molecule type" value="Genomic_DNA"/>
</dbReference>
<evidence type="ECO:0000313" key="3">
    <source>
        <dbReference type="Proteomes" id="UP000250235"/>
    </source>
</evidence>
<name>A0A2Z7C244_9LAMI</name>
<evidence type="ECO:0000313" key="2">
    <source>
        <dbReference type="EMBL" id="KZV38607.1"/>
    </source>
</evidence>
<feature type="region of interest" description="Disordered" evidence="1">
    <location>
        <begin position="1"/>
        <end position="122"/>
    </location>
</feature>
<dbReference type="AlphaFoldDB" id="A0A2Z7C244"/>
<reference evidence="2 3" key="1">
    <citation type="journal article" date="2015" name="Proc. Natl. Acad. Sci. U.S.A.">
        <title>The resurrection genome of Boea hygrometrica: A blueprint for survival of dehydration.</title>
        <authorList>
            <person name="Xiao L."/>
            <person name="Yang G."/>
            <person name="Zhang L."/>
            <person name="Yang X."/>
            <person name="Zhao S."/>
            <person name="Ji Z."/>
            <person name="Zhou Q."/>
            <person name="Hu M."/>
            <person name="Wang Y."/>
            <person name="Chen M."/>
            <person name="Xu Y."/>
            <person name="Jin H."/>
            <person name="Xiao X."/>
            <person name="Hu G."/>
            <person name="Bao F."/>
            <person name="Hu Y."/>
            <person name="Wan P."/>
            <person name="Li L."/>
            <person name="Deng X."/>
            <person name="Kuang T."/>
            <person name="Xiang C."/>
            <person name="Zhu J.K."/>
            <person name="Oliver M.J."/>
            <person name="He Y."/>
        </authorList>
    </citation>
    <scope>NUCLEOTIDE SEQUENCE [LARGE SCALE GENOMIC DNA]</scope>
    <source>
        <strain evidence="3">cv. XS01</strain>
    </source>
</reference>
<protein>
    <submittedName>
        <fullName evidence="2">WEB family protein chloroplastic-like</fullName>
    </submittedName>
</protein>